<name>A0ABS1HEV4_9BACT</name>
<proteinExistence type="inferred from homology"/>
<feature type="chain" id="PRO_5046266258" evidence="10">
    <location>
        <begin position="24"/>
        <end position="1011"/>
    </location>
</feature>
<comment type="similarity">
    <text evidence="8 9">Belongs to the TonB-dependent receptor family.</text>
</comment>
<evidence type="ECO:0000259" key="11">
    <source>
        <dbReference type="Pfam" id="PF00593"/>
    </source>
</evidence>
<dbReference type="Proteomes" id="UP000605676">
    <property type="component" value="Unassembled WGS sequence"/>
</dbReference>
<dbReference type="InterPro" id="IPR037066">
    <property type="entry name" value="Plug_dom_sf"/>
</dbReference>
<dbReference type="InterPro" id="IPR023996">
    <property type="entry name" value="TonB-dep_OMP_SusC/RagA"/>
</dbReference>
<evidence type="ECO:0000313" key="14">
    <source>
        <dbReference type="Proteomes" id="UP000605676"/>
    </source>
</evidence>
<evidence type="ECO:0000256" key="5">
    <source>
        <dbReference type="ARBA" id="ARBA00023077"/>
    </source>
</evidence>
<keyword evidence="13" id="KW-0675">Receptor</keyword>
<dbReference type="EMBL" id="JAENRR010000003">
    <property type="protein sequence ID" value="MBK3516162.1"/>
    <property type="molecule type" value="Genomic_DNA"/>
</dbReference>
<evidence type="ECO:0000256" key="4">
    <source>
        <dbReference type="ARBA" id="ARBA00022692"/>
    </source>
</evidence>
<dbReference type="SUPFAM" id="SSF49464">
    <property type="entry name" value="Carboxypeptidase regulatory domain-like"/>
    <property type="match status" value="1"/>
</dbReference>
<comment type="subcellular location">
    <subcellularLocation>
        <location evidence="1 8">Cell outer membrane</location>
        <topology evidence="1 8">Multi-pass membrane protein</topology>
    </subcellularLocation>
</comment>
<dbReference type="SUPFAM" id="SSF56935">
    <property type="entry name" value="Porins"/>
    <property type="match status" value="1"/>
</dbReference>
<dbReference type="InterPro" id="IPR008969">
    <property type="entry name" value="CarboxyPept-like_regulatory"/>
</dbReference>
<evidence type="ECO:0000256" key="10">
    <source>
        <dbReference type="SAM" id="SignalP"/>
    </source>
</evidence>
<keyword evidence="2 8" id="KW-0813">Transport</keyword>
<keyword evidence="4 8" id="KW-0812">Transmembrane</keyword>
<gene>
    <name evidence="13" type="ORF">JIV24_02340</name>
</gene>
<organism evidence="13 14">
    <name type="scientific">Carboxylicivirga marina</name>
    <dbReference type="NCBI Taxonomy" id="2800988"/>
    <lineage>
        <taxon>Bacteria</taxon>
        <taxon>Pseudomonadati</taxon>
        <taxon>Bacteroidota</taxon>
        <taxon>Bacteroidia</taxon>
        <taxon>Marinilabiliales</taxon>
        <taxon>Marinilabiliaceae</taxon>
        <taxon>Carboxylicivirga</taxon>
    </lineage>
</organism>
<keyword evidence="3 8" id="KW-1134">Transmembrane beta strand</keyword>
<keyword evidence="5 9" id="KW-0798">TonB box</keyword>
<accession>A0ABS1HEV4</accession>
<sequence length="1011" mass="113056">MKRFFRTFIFVCTLLSVAISASAQQNRTGVVTDDKGDPIVGATVVIEGTTTGTITDFNGVYNLSVETGGTISISFIGFTSQTIKVGEETTINIQLVSEDIGLDEVVVIGFGEKKKVTVTGSVSTINSEELLKSPTANVTNALAGKISGISAVQNTGQPGADEAALAIRGNRNILTIVDGVERPFSQIDPEEIESISVLKDASATAVYGIRGGNGVLIVTTKRGEKGRAKISVSSSIGFQQPTMLAEKSNSYTYAMAHNERAANDGTPEENFTFGPEALEAFANGGNLLYPDTDWNDYLFRDKAFQSKTNFTMRGGTDKVRYFVALGYLTQDGMLKNLDPRFDENFTFDRYNYRTNLDIDVTKSTLLKVSLGGRTEVRNQPRAKDAETGIWKDASWAQPMSGSGIVDGKWVTTSADNVSIEMKDPLNAFYGRGNQNVTRAVLNMDLDLIQKLDFVTRGLKLRLKGSYNTTYTHAKTRSSSPDRYEAIKDPMNPDNIVFRKINDEGSLGYNEPDPTKARNWYVEGGLNYNRKFGYHDVSGLLLYNQRTVYYPSQFTDIPNRTLGMVARMTYNYMTKYMVDFNLGYNGSENFPEGKRFDYFPAVSLGYIITEESFMDNVGFIDYLKLRGSYGLVGNDRIGGGRFLYQPDAWNYDAAGYSFGYESDNIQQGALELRIGNPNVTWETITQKNIGIDAKFLDARLSASVDLFHEYREDMLVTRQTVPNYVAAVLPAVNLKERENKGYEVELGWDDNAGGFKYYINANLSFARNKIVYMDEVPQPHAYLERTGKPEGQPFAYISDGFFTDEVNTDLDPNYANQGYRFPGDVKYKDLNNDGKIDDLDQKAIGYSPNVPEYNFGLNTGFNWKNFDFSMTWSGVANTYRLLPNVLRQPFSGQNRALYDHLYDGRWTQEKADAGAHIEYPRLSLASKDNNYQVSDLYYQDASFIRLKSVELGYTIKASALERIGLRNVRVYANGFNLLTFSDFDIYDPESNPGSNGLYPMVKMYNMGVKFNF</sequence>
<evidence type="ECO:0000256" key="6">
    <source>
        <dbReference type="ARBA" id="ARBA00023136"/>
    </source>
</evidence>
<dbReference type="Gene3D" id="2.60.40.1120">
    <property type="entry name" value="Carboxypeptidase-like, regulatory domain"/>
    <property type="match status" value="1"/>
</dbReference>
<feature type="signal peptide" evidence="10">
    <location>
        <begin position="1"/>
        <end position="23"/>
    </location>
</feature>
<dbReference type="Pfam" id="PF00593">
    <property type="entry name" value="TonB_dep_Rec_b-barrel"/>
    <property type="match status" value="1"/>
</dbReference>
<evidence type="ECO:0000259" key="12">
    <source>
        <dbReference type="Pfam" id="PF07715"/>
    </source>
</evidence>
<dbReference type="PROSITE" id="PS52016">
    <property type="entry name" value="TONB_DEPENDENT_REC_3"/>
    <property type="match status" value="1"/>
</dbReference>
<reference evidence="13 14" key="1">
    <citation type="submission" date="2021-01" db="EMBL/GenBank/DDBJ databases">
        <title>Carboxyliciviraga sp.nov., isolated from coastal sediments.</title>
        <authorList>
            <person name="Lu D."/>
            <person name="Zhang T."/>
        </authorList>
    </citation>
    <scope>NUCLEOTIDE SEQUENCE [LARGE SCALE GENOMIC DNA]</scope>
    <source>
        <strain evidence="13 14">N1Y132</strain>
    </source>
</reference>
<protein>
    <submittedName>
        <fullName evidence="13">TonB-dependent receptor</fullName>
    </submittedName>
</protein>
<evidence type="ECO:0000313" key="13">
    <source>
        <dbReference type="EMBL" id="MBK3516162.1"/>
    </source>
</evidence>
<keyword evidence="14" id="KW-1185">Reference proteome</keyword>
<dbReference type="NCBIfam" id="TIGR04056">
    <property type="entry name" value="OMP_RagA_SusC"/>
    <property type="match status" value="1"/>
</dbReference>
<dbReference type="InterPro" id="IPR000531">
    <property type="entry name" value="Beta-barrel_TonB"/>
</dbReference>
<dbReference type="Gene3D" id="2.170.130.10">
    <property type="entry name" value="TonB-dependent receptor, plug domain"/>
    <property type="match status" value="1"/>
</dbReference>
<evidence type="ECO:0000256" key="3">
    <source>
        <dbReference type="ARBA" id="ARBA00022452"/>
    </source>
</evidence>
<dbReference type="Pfam" id="PF13715">
    <property type="entry name" value="CarbopepD_reg_2"/>
    <property type="match status" value="1"/>
</dbReference>
<keyword evidence="6 8" id="KW-0472">Membrane</keyword>
<dbReference type="RefSeq" id="WP_200463393.1">
    <property type="nucleotide sequence ID" value="NZ_JAENRR010000003.1"/>
</dbReference>
<dbReference type="InterPro" id="IPR036942">
    <property type="entry name" value="Beta-barrel_TonB_sf"/>
</dbReference>
<evidence type="ECO:0000256" key="9">
    <source>
        <dbReference type="RuleBase" id="RU003357"/>
    </source>
</evidence>
<dbReference type="Pfam" id="PF07715">
    <property type="entry name" value="Plug"/>
    <property type="match status" value="1"/>
</dbReference>
<evidence type="ECO:0000256" key="7">
    <source>
        <dbReference type="ARBA" id="ARBA00023237"/>
    </source>
</evidence>
<dbReference type="InterPro" id="IPR023997">
    <property type="entry name" value="TonB-dep_OMP_SusC/RagA_CS"/>
</dbReference>
<evidence type="ECO:0000256" key="8">
    <source>
        <dbReference type="PROSITE-ProRule" id="PRU01360"/>
    </source>
</evidence>
<evidence type="ECO:0000256" key="2">
    <source>
        <dbReference type="ARBA" id="ARBA00022448"/>
    </source>
</evidence>
<keyword evidence="7 8" id="KW-0998">Cell outer membrane</keyword>
<dbReference type="NCBIfam" id="TIGR04057">
    <property type="entry name" value="SusC_RagA_signa"/>
    <property type="match status" value="1"/>
</dbReference>
<dbReference type="InterPro" id="IPR039426">
    <property type="entry name" value="TonB-dep_rcpt-like"/>
</dbReference>
<dbReference type="InterPro" id="IPR012910">
    <property type="entry name" value="Plug_dom"/>
</dbReference>
<feature type="domain" description="TonB-dependent receptor plug" evidence="12">
    <location>
        <begin position="115"/>
        <end position="215"/>
    </location>
</feature>
<feature type="domain" description="TonB-dependent receptor-like beta-barrel" evidence="11">
    <location>
        <begin position="427"/>
        <end position="976"/>
    </location>
</feature>
<dbReference type="Gene3D" id="2.40.170.20">
    <property type="entry name" value="TonB-dependent receptor, beta-barrel domain"/>
    <property type="match status" value="1"/>
</dbReference>
<evidence type="ECO:0000256" key="1">
    <source>
        <dbReference type="ARBA" id="ARBA00004571"/>
    </source>
</evidence>
<comment type="caution">
    <text evidence="13">The sequence shown here is derived from an EMBL/GenBank/DDBJ whole genome shotgun (WGS) entry which is preliminary data.</text>
</comment>
<keyword evidence="10" id="KW-0732">Signal</keyword>